<dbReference type="HAMAP" id="MF_01151">
    <property type="entry name" value="GrpE"/>
    <property type="match status" value="1"/>
</dbReference>
<dbReference type="NCBIfam" id="NF010738">
    <property type="entry name" value="PRK14140.1"/>
    <property type="match status" value="1"/>
</dbReference>
<dbReference type="PRINTS" id="PR00773">
    <property type="entry name" value="GRPEPROTEIN"/>
</dbReference>
<dbReference type="GO" id="GO:0006457">
    <property type="term" value="P:protein folding"/>
    <property type="evidence" value="ECO:0007669"/>
    <property type="project" value="InterPro"/>
</dbReference>
<evidence type="ECO:0000256" key="7">
    <source>
        <dbReference type="ARBA" id="ARBA00053401"/>
    </source>
</evidence>
<organism evidence="14 15">
    <name type="scientific">Vagococcus elongatus</name>
    <dbReference type="NCBI Taxonomy" id="180344"/>
    <lineage>
        <taxon>Bacteria</taxon>
        <taxon>Bacillati</taxon>
        <taxon>Bacillota</taxon>
        <taxon>Bacilli</taxon>
        <taxon>Lactobacillales</taxon>
        <taxon>Enterococcaceae</taxon>
        <taxon>Vagococcus</taxon>
    </lineage>
</organism>
<dbReference type="PANTHER" id="PTHR21237:SF23">
    <property type="entry name" value="GRPE PROTEIN HOMOLOG, MITOCHONDRIAL"/>
    <property type="match status" value="1"/>
</dbReference>
<evidence type="ECO:0000256" key="3">
    <source>
        <dbReference type="ARBA" id="ARBA00011738"/>
    </source>
</evidence>
<dbReference type="FunFam" id="2.30.22.10:FF:000001">
    <property type="entry name" value="Protein GrpE"/>
    <property type="match status" value="1"/>
</dbReference>
<evidence type="ECO:0000256" key="6">
    <source>
        <dbReference type="ARBA" id="ARBA00023186"/>
    </source>
</evidence>
<comment type="subcellular location">
    <subcellularLocation>
        <location evidence="1 10">Cytoplasm</location>
    </subcellularLocation>
</comment>
<evidence type="ECO:0000313" key="14">
    <source>
        <dbReference type="EMBL" id="RSU09083.1"/>
    </source>
</evidence>
<evidence type="ECO:0000256" key="10">
    <source>
        <dbReference type="HAMAP-Rule" id="MF_01151"/>
    </source>
</evidence>
<comment type="caution">
    <text evidence="14">The sequence shown here is derived from an EMBL/GenBank/DDBJ whole genome shotgun (WGS) entry which is preliminary data.</text>
</comment>
<dbReference type="EMBL" id="NGKA01000026">
    <property type="protein sequence ID" value="RSU09083.1"/>
    <property type="molecule type" value="Genomic_DNA"/>
</dbReference>
<dbReference type="GO" id="GO:0051082">
    <property type="term" value="F:unfolded protein binding"/>
    <property type="evidence" value="ECO:0007669"/>
    <property type="project" value="TreeGrafter"/>
</dbReference>
<dbReference type="CDD" id="cd00446">
    <property type="entry name" value="GrpE"/>
    <property type="match status" value="1"/>
</dbReference>
<sequence>MSKVAEEQKEETLEEVTDEAVENVATDEEEQASTASIEALSSEEQLKLELEEAEDKFLRAQAEIANMRNRFQKERESLARFRSQDLAKELLPALDNLDRALETDISEEQVENLKKGVEMVKDGILAAFKASGIEEIEALGKVFDPNLHQAVQTMPIEEGQQVEEVVVVLQKGYKLYDRVLRPSMVIVAQ</sequence>
<dbReference type="InterPro" id="IPR013805">
    <property type="entry name" value="GrpE_CC"/>
</dbReference>
<feature type="compositionally biased region" description="Acidic residues" evidence="13">
    <location>
        <begin position="12"/>
        <end position="31"/>
    </location>
</feature>
<dbReference type="Pfam" id="PF01025">
    <property type="entry name" value="GrpE"/>
    <property type="match status" value="1"/>
</dbReference>
<evidence type="ECO:0000256" key="9">
    <source>
        <dbReference type="ARBA" id="ARBA00076414"/>
    </source>
</evidence>
<dbReference type="GO" id="GO:0005737">
    <property type="term" value="C:cytoplasm"/>
    <property type="evidence" value="ECO:0007669"/>
    <property type="project" value="UniProtKB-SubCell"/>
</dbReference>
<comment type="subunit">
    <text evidence="3 10">Homodimer.</text>
</comment>
<dbReference type="GO" id="GO:0000774">
    <property type="term" value="F:adenyl-nucleotide exchange factor activity"/>
    <property type="evidence" value="ECO:0007669"/>
    <property type="project" value="InterPro"/>
</dbReference>
<evidence type="ECO:0000313" key="15">
    <source>
        <dbReference type="Proteomes" id="UP000287605"/>
    </source>
</evidence>
<proteinExistence type="inferred from homology"/>
<keyword evidence="5 10" id="KW-0346">Stress response</keyword>
<dbReference type="PANTHER" id="PTHR21237">
    <property type="entry name" value="GRPE PROTEIN"/>
    <property type="match status" value="1"/>
</dbReference>
<evidence type="ECO:0000256" key="12">
    <source>
        <dbReference type="RuleBase" id="RU004478"/>
    </source>
</evidence>
<evidence type="ECO:0000256" key="2">
    <source>
        <dbReference type="ARBA" id="ARBA00009054"/>
    </source>
</evidence>
<protein>
    <recommendedName>
        <fullName evidence="8 10">Protein GrpE</fullName>
    </recommendedName>
    <alternativeName>
        <fullName evidence="9 10">HSP-70 cofactor</fullName>
    </alternativeName>
</protein>
<dbReference type="InterPro" id="IPR000740">
    <property type="entry name" value="GrpE"/>
</dbReference>
<evidence type="ECO:0000256" key="4">
    <source>
        <dbReference type="ARBA" id="ARBA00022490"/>
    </source>
</evidence>
<keyword evidence="6 10" id="KW-0143">Chaperone</keyword>
<comment type="similarity">
    <text evidence="2 10 12">Belongs to the GrpE family.</text>
</comment>
<dbReference type="InterPro" id="IPR009012">
    <property type="entry name" value="GrpE_head"/>
</dbReference>
<evidence type="ECO:0000256" key="5">
    <source>
        <dbReference type="ARBA" id="ARBA00023016"/>
    </source>
</evidence>
<feature type="region of interest" description="Disordered" evidence="13">
    <location>
        <begin position="1"/>
        <end position="39"/>
    </location>
</feature>
<dbReference type="SUPFAM" id="SSF58014">
    <property type="entry name" value="Coiled-coil domain of nucleotide exchange factor GrpE"/>
    <property type="match status" value="1"/>
</dbReference>
<evidence type="ECO:0000256" key="1">
    <source>
        <dbReference type="ARBA" id="ARBA00004496"/>
    </source>
</evidence>
<dbReference type="Gene3D" id="2.30.22.10">
    <property type="entry name" value="Head domain of nucleotide exchange factor GrpE"/>
    <property type="match status" value="1"/>
</dbReference>
<keyword evidence="4 10" id="KW-0963">Cytoplasm</keyword>
<dbReference type="Proteomes" id="UP000287605">
    <property type="component" value="Unassembled WGS sequence"/>
</dbReference>
<feature type="compositionally biased region" description="Basic and acidic residues" evidence="13">
    <location>
        <begin position="1"/>
        <end position="11"/>
    </location>
</feature>
<evidence type="ECO:0000256" key="8">
    <source>
        <dbReference type="ARBA" id="ARBA00072274"/>
    </source>
</evidence>
<dbReference type="Gene3D" id="3.90.20.20">
    <property type="match status" value="1"/>
</dbReference>
<reference evidence="14 15" key="1">
    <citation type="submission" date="2017-05" db="EMBL/GenBank/DDBJ databases">
        <title>Vagococcus spp. assemblies.</title>
        <authorList>
            <person name="Gulvik C.A."/>
        </authorList>
    </citation>
    <scope>NUCLEOTIDE SEQUENCE [LARGE SCALE GENOMIC DNA]</scope>
    <source>
        <strain evidence="14 15">CCUG 51432</strain>
    </source>
</reference>
<name>A0A430AMA6_9ENTE</name>
<dbReference type="AlphaFoldDB" id="A0A430AMA6"/>
<dbReference type="NCBIfam" id="NF010759">
    <property type="entry name" value="PRK14162.1"/>
    <property type="match status" value="1"/>
</dbReference>
<dbReference type="GO" id="GO:0051087">
    <property type="term" value="F:protein-folding chaperone binding"/>
    <property type="evidence" value="ECO:0007669"/>
    <property type="project" value="InterPro"/>
</dbReference>
<evidence type="ECO:0000256" key="13">
    <source>
        <dbReference type="SAM" id="MobiDB-lite"/>
    </source>
</evidence>
<dbReference type="PROSITE" id="PS01071">
    <property type="entry name" value="GRPE"/>
    <property type="match status" value="1"/>
</dbReference>
<dbReference type="OrthoDB" id="9812586at2"/>
<dbReference type="SUPFAM" id="SSF51064">
    <property type="entry name" value="Head domain of nucleotide exchange factor GrpE"/>
    <property type="match status" value="1"/>
</dbReference>
<comment type="function">
    <text evidence="7 10 11">Participates actively in the response to hyperosmotic and heat shock by preventing the aggregation of stress-denatured proteins, in association with DnaK and GrpE. It is the nucleotide exchange factor for DnaK and may function as a thermosensor. Unfolded proteins bind initially to DnaJ; upon interaction with the DnaJ-bound protein, DnaK hydrolyzes its bound ATP, resulting in the formation of a stable complex. GrpE releases ADP from DnaK; ATP binding to DnaK triggers the release of the substrate protein, thus completing the reaction cycle. Several rounds of ATP-dependent interactions between DnaJ, DnaK and GrpE are required for fully efficient folding.</text>
</comment>
<dbReference type="GO" id="GO:0042803">
    <property type="term" value="F:protein homodimerization activity"/>
    <property type="evidence" value="ECO:0007669"/>
    <property type="project" value="InterPro"/>
</dbReference>
<accession>A0A430AMA6</accession>
<keyword evidence="15" id="KW-1185">Reference proteome</keyword>
<dbReference type="RefSeq" id="WP_126810039.1">
    <property type="nucleotide sequence ID" value="NZ_NGKA01000026.1"/>
</dbReference>
<gene>
    <name evidence="10" type="primary">grpE</name>
    <name evidence="14" type="ORF">CBF29_12375</name>
</gene>
<evidence type="ECO:0000256" key="11">
    <source>
        <dbReference type="RuleBase" id="RU000639"/>
    </source>
</evidence>